<keyword evidence="4 12" id="KW-0732">Signal</keyword>
<evidence type="ECO:0000313" key="16">
    <source>
        <dbReference type="EMBL" id="ERL90104.1"/>
    </source>
</evidence>
<feature type="domain" description="Malectin" evidence="13">
    <location>
        <begin position="33"/>
        <end position="194"/>
    </location>
</feature>
<evidence type="ECO:0000256" key="12">
    <source>
        <dbReference type="SAM" id="SignalP"/>
    </source>
</evidence>
<evidence type="ECO:0000256" key="9">
    <source>
        <dbReference type="ARBA" id="ARBA00023277"/>
    </source>
</evidence>
<dbReference type="Proteomes" id="UP000030742">
    <property type="component" value="Unassembled WGS sequence"/>
</dbReference>
<dbReference type="EMBL" id="BT128373">
    <property type="protein sequence ID" value="AEE63331.1"/>
    <property type="molecule type" value="mRNA"/>
</dbReference>
<reference evidence="18 19" key="2">
    <citation type="journal article" date="2013" name="Genome Biol.">
        <title>Draft genome of the mountain pine beetle, Dendroctonus ponderosae Hopkins, a major forest pest.</title>
        <authorList>
            <person name="Keeling C.I."/>
            <person name="Yuen M.M."/>
            <person name="Liao N.Y."/>
            <person name="Docking T.R."/>
            <person name="Chan S.K."/>
            <person name="Taylor G.A."/>
            <person name="Palmquist D.L."/>
            <person name="Jackman S.D."/>
            <person name="Nguyen A."/>
            <person name="Li M."/>
            <person name="Henderson H."/>
            <person name="Janes J.K."/>
            <person name="Zhao Y."/>
            <person name="Pandoh P."/>
            <person name="Moore R."/>
            <person name="Sperling F.A."/>
            <person name="Huber D.P."/>
            <person name="Birol I."/>
            <person name="Jones S.J."/>
            <person name="Bohlmann J."/>
        </authorList>
    </citation>
    <scope>NUCLEOTIDE SEQUENCE</scope>
</reference>
<evidence type="ECO:0000313" key="15">
    <source>
        <dbReference type="EMBL" id="ENN75458.1"/>
    </source>
</evidence>
<organism evidence="14">
    <name type="scientific">Dendroctonus ponderosae</name>
    <name type="common">Mountain pine beetle</name>
    <dbReference type="NCBI Taxonomy" id="77166"/>
    <lineage>
        <taxon>Eukaryota</taxon>
        <taxon>Metazoa</taxon>
        <taxon>Ecdysozoa</taxon>
        <taxon>Arthropoda</taxon>
        <taxon>Hexapoda</taxon>
        <taxon>Insecta</taxon>
        <taxon>Pterygota</taxon>
        <taxon>Neoptera</taxon>
        <taxon>Endopterygota</taxon>
        <taxon>Coleoptera</taxon>
        <taxon>Polyphaga</taxon>
        <taxon>Cucujiformia</taxon>
        <taxon>Curculionidae</taxon>
        <taxon>Scolytinae</taxon>
        <taxon>Dendroctonus</taxon>
    </lineage>
</organism>
<keyword evidence="7 11" id="KW-0472">Membrane</keyword>
<dbReference type="PANTHER" id="PTHR13460">
    <property type="match status" value="1"/>
</dbReference>
<dbReference type="InterPro" id="IPR021720">
    <property type="entry name" value="Malectin_dom"/>
</dbReference>
<evidence type="ECO:0000256" key="5">
    <source>
        <dbReference type="ARBA" id="ARBA00022824"/>
    </source>
</evidence>
<dbReference type="GO" id="GO:0005789">
    <property type="term" value="C:endoplasmic reticulum membrane"/>
    <property type="evidence" value="ECO:0007669"/>
    <property type="project" value="UniProtKB-SubCell"/>
</dbReference>
<comment type="subcellular location">
    <subcellularLocation>
        <location evidence="1">Endoplasmic reticulum membrane</location>
        <topology evidence="1">Single-pass type I membrane protein</topology>
    </subcellularLocation>
</comment>
<reference evidence="14" key="1">
    <citation type="journal article" date="2012" name="Insect Biochem. Mol. Biol.">
        <title>Transcriptome and full-length cDNA resources for the mountain pine beetle, Dendroctonus ponderosae Hopkins, a major insect pest of pine forests.</title>
        <authorList>
            <person name="Keeling C.I."/>
            <person name="Henderson H."/>
            <person name="Li M."/>
            <person name="Yuen M."/>
            <person name="Clark E.L."/>
            <person name="Fraser J.D."/>
            <person name="Huber D.P."/>
            <person name="Liao N.Y."/>
            <person name="Roderick Docking T."/>
            <person name="Birol I."/>
            <person name="Chan S.K."/>
            <person name="Taylor G.A."/>
            <person name="Palmquist D."/>
            <person name="Jones S.J."/>
            <person name="Bohlmann J."/>
        </authorList>
    </citation>
    <scope>NUCLEOTIDE SEQUENCE</scope>
    <source>
        <tissue evidence="14">Midgut and adhering fatbody of emerged adults of both sexes after feeding on lodgepole pine for up to 64 h</tissue>
    </source>
</reference>
<evidence type="ECO:0000313" key="17">
    <source>
        <dbReference type="EnsemblMetazoa" id="XP_019763061.1"/>
    </source>
</evidence>
<dbReference type="InterPro" id="IPR039155">
    <property type="entry name" value="MLEC"/>
</dbReference>
<evidence type="ECO:0000256" key="3">
    <source>
        <dbReference type="ARBA" id="ARBA00022692"/>
    </source>
</evidence>
<feature type="region of interest" description="Disordered" evidence="10">
    <location>
        <begin position="228"/>
        <end position="250"/>
    </location>
</feature>
<dbReference type="EMBL" id="KB632204">
    <property type="protein sequence ID" value="ERL90104.1"/>
    <property type="molecule type" value="Genomic_DNA"/>
</dbReference>
<evidence type="ECO:0000256" key="2">
    <source>
        <dbReference type="ARBA" id="ARBA00009141"/>
    </source>
</evidence>
<keyword evidence="3 11" id="KW-0812">Transmembrane</keyword>
<dbReference type="HOGENOM" id="CLU_065446_1_0_1"/>
<protein>
    <recommendedName>
        <fullName evidence="13">Malectin domain-containing protein</fullName>
    </recommendedName>
</protein>
<evidence type="ECO:0000256" key="11">
    <source>
        <dbReference type="SAM" id="Phobius"/>
    </source>
</evidence>
<reference evidence="17" key="3">
    <citation type="submission" date="2024-08" db="UniProtKB">
        <authorList>
            <consortium name="EnsemblMetazoa"/>
        </authorList>
    </citation>
    <scope>IDENTIFICATION</scope>
</reference>
<evidence type="ECO:0000256" key="10">
    <source>
        <dbReference type="SAM" id="MobiDB-lite"/>
    </source>
</evidence>
<keyword evidence="8" id="KW-0325">Glycoprotein</keyword>
<evidence type="ECO:0000313" key="14">
    <source>
        <dbReference type="EMBL" id="AEE63331.1"/>
    </source>
</evidence>
<evidence type="ECO:0000256" key="7">
    <source>
        <dbReference type="ARBA" id="ARBA00023136"/>
    </source>
</evidence>
<dbReference type="Gene3D" id="2.60.120.430">
    <property type="entry name" value="Galactose-binding lectin"/>
    <property type="match status" value="1"/>
</dbReference>
<gene>
    <name evidence="17" type="primary">109539628</name>
    <name evidence="16" type="ORF">D910_07458</name>
    <name evidence="15" type="ORF">YQE_08008</name>
</gene>
<evidence type="ECO:0000256" key="8">
    <source>
        <dbReference type="ARBA" id="ARBA00023180"/>
    </source>
</evidence>
<feature type="transmembrane region" description="Helical" evidence="11">
    <location>
        <begin position="256"/>
        <end position="275"/>
    </location>
</feature>
<proteinExistence type="evidence at transcript level"/>
<dbReference type="Pfam" id="PF11721">
    <property type="entry name" value="Malectin"/>
    <property type="match status" value="1"/>
</dbReference>
<sequence>MFRANIGYTFLTSTLILLVLCLIQGAQSAGQIIYAVNAGGEAHTDSNGIRYERDPLAGKVGIASDYGKFLVIGRVPANDHILYQTERYHTSTFGYDLSLPGDGSYVLVLKFCEVYFEAPNQKVFDVVLNEEHTVVADLDIFGKVDKGVAHDEYVEFEVLQGKLYVNGEESEVQNNIIKVEFIKGYKDNPKINAFYLMKGAISDVPQLPPIVPPEERNPDLPKLDLNELEEESKPQKRPRNIPTMPESYEPEEESSIMLPVFIVIGAFIPILFFLCKL</sequence>
<feature type="chain" id="PRO_5010968684" description="Malectin domain-containing protein" evidence="12">
    <location>
        <begin position="29"/>
        <end position="277"/>
    </location>
</feature>
<accession>J3JYP3</accession>
<dbReference type="GO" id="GO:0030246">
    <property type="term" value="F:carbohydrate binding"/>
    <property type="evidence" value="ECO:0007669"/>
    <property type="project" value="InterPro"/>
</dbReference>
<dbReference type="AlphaFoldDB" id="J3JYP3"/>
<dbReference type="OMA" id="PNPYSMD"/>
<dbReference type="OrthoDB" id="10013439at2759"/>
<dbReference type="STRING" id="77166.J3JYP3"/>
<dbReference type="EnsemblMetazoa" id="XM_019907502.1">
    <property type="protein sequence ID" value="XP_019763061.1"/>
    <property type="gene ID" value="LOC109539628"/>
</dbReference>
<dbReference type="EMBL" id="KB741014">
    <property type="protein sequence ID" value="ENN75458.1"/>
    <property type="molecule type" value="Genomic_DNA"/>
</dbReference>
<evidence type="ECO:0000256" key="6">
    <source>
        <dbReference type="ARBA" id="ARBA00022989"/>
    </source>
</evidence>
<keyword evidence="9" id="KW-0119">Carbohydrate metabolism</keyword>
<dbReference type="Proteomes" id="UP000019118">
    <property type="component" value="Unassembled WGS sequence"/>
</dbReference>
<keyword evidence="18" id="KW-1185">Reference proteome</keyword>
<evidence type="ECO:0000313" key="19">
    <source>
        <dbReference type="Proteomes" id="UP000030742"/>
    </source>
</evidence>
<dbReference type="SMR" id="J3JYP3"/>
<evidence type="ECO:0000256" key="4">
    <source>
        <dbReference type="ARBA" id="ARBA00022729"/>
    </source>
</evidence>
<keyword evidence="6 11" id="KW-1133">Transmembrane helix</keyword>
<name>J3JYP3_DENPD</name>
<evidence type="ECO:0000259" key="13">
    <source>
        <dbReference type="Pfam" id="PF11721"/>
    </source>
</evidence>
<comment type="similarity">
    <text evidence="2">Belongs to the malectin family.</text>
</comment>
<evidence type="ECO:0000313" key="18">
    <source>
        <dbReference type="Proteomes" id="UP000019118"/>
    </source>
</evidence>
<feature type="signal peptide" evidence="12">
    <location>
        <begin position="1"/>
        <end position="28"/>
    </location>
</feature>
<dbReference type="PANTHER" id="PTHR13460:SF0">
    <property type="entry name" value="MALECTIN"/>
    <property type="match status" value="1"/>
</dbReference>
<evidence type="ECO:0000256" key="1">
    <source>
        <dbReference type="ARBA" id="ARBA00004115"/>
    </source>
</evidence>
<keyword evidence="5" id="KW-0256">Endoplasmic reticulum</keyword>